<dbReference type="RefSeq" id="WP_240319739.1">
    <property type="nucleotide sequence ID" value="NZ_FNTL01000004.1"/>
</dbReference>
<accession>A0A1H4VMJ4</accession>
<reference evidence="3" key="1">
    <citation type="submission" date="2016-10" db="EMBL/GenBank/DDBJ databases">
        <authorList>
            <person name="Varghese N."/>
        </authorList>
    </citation>
    <scope>NUCLEOTIDE SEQUENCE [LARGE SCALE GENOMIC DNA]</scope>
    <source>
        <strain evidence="3">DSM 44719</strain>
    </source>
</reference>
<sequence length="50" mass="5514">MNEHHVQLFSELHSTAGSQAAGEDAGDSLRPVDQEHRTATEVHRALFSDQ</sequence>
<dbReference type="AlphaFoldDB" id="A0A1H4VMJ4"/>
<proteinExistence type="predicted"/>
<name>A0A1H4VMJ4_RHOJO</name>
<protein>
    <submittedName>
        <fullName evidence="2">Uncharacterized protein</fullName>
    </submittedName>
</protein>
<feature type="compositionally biased region" description="Basic and acidic residues" evidence="1">
    <location>
        <begin position="30"/>
        <end position="39"/>
    </location>
</feature>
<evidence type="ECO:0000313" key="2">
    <source>
        <dbReference type="EMBL" id="SEC82183.1"/>
    </source>
</evidence>
<gene>
    <name evidence="2" type="ORF">SAMN04490220_2670</name>
</gene>
<evidence type="ECO:0000256" key="1">
    <source>
        <dbReference type="SAM" id="MobiDB-lite"/>
    </source>
</evidence>
<evidence type="ECO:0000313" key="3">
    <source>
        <dbReference type="Proteomes" id="UP000183407"/>
    </source>
</evidence>
<organism evidence="2 3">
    <name type="scientific">Rhodococcus jostii</name>
    <dbReference type="NCBI Taxonomy" id="132919"/>
    <lineage>
        <taxon>Bacteria</taxon>
        <taxon>Bacillati</taxon>
        <taxon>Actinomycetota</taxon>
        <taxon>Actinomycetes</taxon>
        <taxon>Mycobacteriales</taxon>
        <taxon>Nocardiaceae</taxon>
        <taxon>Rhodococcus</taxon>
    </lineage>
</organism>
<feature type="region of interest" description="Disordered" evidence="1">
    <location>
        <begin position="1"/>
        <end position="39"/>
    </location>
</feature>
<dbReference type="EMBL" id="FNTL01000004">
    <property type="protein sequence ID" value="SEC82183.1"/>
    <property type="molecule type" value="Genomic_DNA"/>
</dbReference>
<dbReference type="Proteomes" id="UP000183407">
    <property type="component" value="Unassembled WGS sequence"/>
</dbReference>